<comment type="caution">
    <text evidence="1">The sequence shown here is derived from an EMBL/GenBank/DDBJ whole genome shotgun (WGS) entry which is preliminary data.</text>
</comment>
<evidence type="ECO:0008006" key="2">
    <source>
        <dbReference type="Google" id="ProtNLM"/>
    </source>
</evidence>
<feature type="non-terminal residue" evidence="1">
    <location>
        <position position="1"/>
    </location>
</feature>
<gene>
    <name evidence="1" type="ORF">LCGC14_2696030</name>
</gene>
<evidence type="ECO:0000313" key="1">
    <source>
        <dbReference type="EMBL" id="KKK93122.1"/>
    </source>
</evidence>
<protein>
    <recommendedName>
        <fullName evidence="2">Inosine/uridine-preferring nucleoside hydrolase domain-containing protein</fullName>
    </recommendedName>
</protein>
<sequence length="59" mass="6781">YIPHPEFFGEPVKMNLAIITEGNEQGEVVRKSSGREVEVILSLKEPDQFYDYVLKQLAQ</sequence>
<proteinExistence type="predicted"/>
<dbReference type="EMBL" id="LAZR01047907">
    <property type="protein sequence ID" value="KKK93122.1"/>
    <property type="molecule type" value="Genomic_DNA"/>
</dbReference>
<reference evidence="1" key="1">
    <citation type="journal article" date="2015" name="Nature">
        <title>Complex archaea that bridge the gap between prokaryotes and eukaryotes.</title>
        <authorList>
            <person name="Spang A."/>
            <person name="Saw J.H."/>
            <person name="Jorgensen S.L."/>
            <person name="Zaremba-Niedzwiedzka K."/>
            <person name="Martijn J."/>
            <person name="Lind A.E."/>
            <person name="van Eijk R."/>
            <person name="Schleper C."/>
            <person name="Guy L."/>
            <person name="Ettema T.J."/>
        </authorList>
    </citation>
    <scope>NUCLEOTIDE SEQUENCE</scope>
</reference>
<accession>A0A0F8ZH22</accession>
<name>A0A0F8ZH22_9ZZZZ</name>
<organism evidence="1">
    <name type="scientific">marine sediment metagenome</name>
    <dbReference type="NCBI Taxonomy" id="412755"/>
    <lineage>
        <taxon>unclassified sequences</taxon>
        <taxon>metagenomes</taxon>
        <taxon>ecological metagenomes</taxon>
    </lineage>
</organism>
<dbReference type="AlphaFoldDB" id="A0A0F8ZH22"/>